<keyword evidence="2" id="KW-1015">Disulfide bond</keyword>
<dbReference type="GO" id="GO:1990050">
    <property type="term" value="F:phosphatidic acid transfer activity"/>
    <property type="evidence" value="ECO:0007669"/>
    <property type="project" value="TreeGrafter"/>
</dbReference>
<dbReference type="Proteomes" id="UP001286313">
    <property type="component" value="Unassembled WGS sequence"/>
</dbReference>
<reference evidence="5" key="1">
    <citation type="submission" date="2023-10" db="EMBL/GenBank/DDBJ databases">
        <title>Genome assemblies of two species of porcelain crab, Petrolisthes cinctipes and Petrolisthes manimaculis (Anomura: Porcellanidae).</title>
        <authorList>
            <person name="Angst P."/>
        </authorList>
    </citation>
    <scope>NUCLEOTIDE SEQUENCE</scope>
    <source>
        <strain evidence="5">PB745_01</strain>
        <tissue evidence="5">Gill</tissue>
    </source>
</reference>
<keyword evidence="4" id="KW-1133">Transmembrane helix</keyword>
<comment type="catalytic activity">
    <reaction evidence="3">
        <text>a 1,2-diacyl-sn-glycero-3-phosphate(in) = a 1,2-diacyl-sn-glycero-3-phosphate(out)</text>
        <dbReference type="Rhea" id="RHEA:36435"/>
        <dbReference type="ChEBI" id="CHEBI:58608"/>
    </reaction>
</comment>
<dbReference type="AlphaFoldDB" id="A0AAE1G0I2"/>
<proteinExistence type="inferred from homology"/>
<evidence type="ECO:0000256" key="4">
    <source>
        <dbReference type="SAM" id="Phobius"/>
    </source>
</evidence>
<dbReference type="PANTHER" id="PTHR46403:SF1">
    <property type="entry name" value="TP53-REGULATED INHIBITOR OF APOPTOSIS 1"/>
    <property type="match status" value="1"/>
</dbReference>
<keyword evidence="4" id="KW-0472">Membrane</keyword>
<protein>
    <recommendedName>
        <fullName evidence="7">TP53-regulated inhibitor of apoptosis 1</fullName>
    </recommendedName>
</protein>
<comment type="similarity">
    <text evidence="1">Belongs to the TRIAP1/MDM35 family.</text>
</comment>
<keyword evidence="4" id="KW-0812">Transmembrane</keyword>
<keyword evidence="6" id="KW-1185">Reference proteome</keyword>
<dbReference type="InterPro" id="IPR007918">
    <property type="entry name" value="MDM35_apoptosis"/>
</dbReference>
<evidence type="ECO:0000256" key="3">
    <source>
        <dbReference type="ARBA" id="ARBA00023706"/>
    </source>
</evidence>
<dbReference type="GO" id="GO:0005758">
    <property type="term" value="C:mitochondrial intermembrane space"/>
    <property type="evidence" value="ECO:0007669"/>
    <property type="project" value="TreeGrafter"/>
</dbReference>
<dbReference type="GO" id="GO:0005829">
    <property type="term" value="C:cytosol"/>
    <property type="evidence" value="ECO:0007669"/>
    <property type="project" value="TreeGrafter"/>
</dbReference>
<comment type="caution">
    <text evidence="5">The sequence shown here is derived from an EMBL/GenBank/DDBJ whole genome shotgun (WGS) entry which is preliminary data.</text>
</comment>
<dbReference type="Pfam" id="PF05254">
    <property type="entry name" value="UPF0203"/>
    <property type="match status" value="1"/>
</dbReference>
<evidence type="ECO:0000256" key="1">
    <source>
        <dbReference type="ARBA" id="ARBA00006196"/>
    </source>
</evidence>
<evidence type="ECO:0000313" key="6">
    <source>
        <dbReference type="Proteomes" id="UP001286313"/>
    </source>
</evidence>
<dbReference type="PANTHER" id="PTHR46403">
    <property type="entry name" value="TP53-REGULATED INHIBITOR OF APOPTOSIS 1"/>
    <property type="match status" value="1"/>
</dbReference>
<evidence type="ECO:0008006" key="7">
    <source>
        <dbReference type="Google" id="ProtNLM"/>
    </source>
</evidence>
<dbReference type="PROSITE" id="PS51808">
    <property type="entry name" value="CHCH"/>
    <property type="match status" value="1"/>
</dbReference>
<evidence type="ECO:0000313" key="5">
    <source>
        <dbReference type="EMBL" id="KAK3883845.1"/>
    </source>
</evidence>
<dbReference type="GO" id="GO:0045332">
    <property type="term" value="P:phospholipid translocation"/>
    <property type="evidence" value="ECO:0007669"/>
    <property type="project" value="TreeGrafter"/>
</dbReference>
<accession>A0AAE1G0I2</accession>
<sequence length="116" mass="13465">MSDNDMQEEWAVLYWFTCFQPLSVFYNLLVRLRSGTMNSVGEECIELKQSYDTCFNKWFAEKFLRGLAEEDKDCSNIFTAYQLCVKKALKSQNISIAEVERDVLGTEEENQPPPNS</sequence>
<organism evidence="5 6">
    <name type="scientific">Petrolisthes cinctipes</name>
    <name type="common">Flat porcelain crab</name>
    <dbReference type="NCBI Taxonomy" id="88211"/>
    <lineage>
        <taxon>Eukaryota</taxon>
        <taxon>Metazoa</taxon>
        <taxon>Ecdysozoa</taxon>
        <taxon>Arthropoda</taxon>
        <taxon>Crustacea</taxon>
        <taxon>Multicrustacea</taxon>
        <taxon>Malacostraca</taxon>
        <taxon>Eumalacostraca</taxon>
        <taxon>Eucarida</taxon>
        <taxon>Decapoda</taxon>
        <taxon>Pleocyemata</taxon>
        <taxon>Anomura</taxon>
        <taxon>Galatheoidea</taxon>
        <taxon>Porcellanidae</taxon>
        <taxon>Petrolisthes</taxon>
    </lineage>
</organism>
<gene>
    <name evidence="5" type="ORF">Pcinc_011842</name>
</gene>
<evidence type="ECO:0000256" key="2">
    <source>
        <dbReference type="ARBA" id="ARBA00023157"/>
    </source>
</evidence>
<dbReference type="EMBL" id="JAWQEG010000946">
    <property type="protein sequence ID" value="KAK3883845.1"/>
    <property type="molecule type" value="Genomic_DNA"/>
</dbReference>
<name>A0AAE1G0I2_PETCI</name>
<feature type="transmembrane region" description="Helical" evidence="4">
    <location>
        <begin position="12"/>
        <end position="29"/>
    </location>
</feature>
<dbReference type="GO" id="GO:0005634">
    <property type="term" value="C:nucleus"/>
    <property type="evidence" value="ECO:0007669"/>
    <property type="project" value="TreeGrafter"/>
</dbReference>